<evidence type="ECO:0000313" key="1">
    <source>
        <dbReference type="EMBL" id="KAK3238244.1"/>
    </source>
</evidence>
<organism evidence="1 2">
    <name type="scientific">Cymbomonas tetramitiformis</name>
    <dbReference type="NCBI Taxonomy" id="36881"/>
    <lineage>
        <taxon>Eukaryota</taxon>
        <taxon>Viridiplantae</taxon>
        <taxon>Chlorophyta</taxon>
        <taxon>Pyramimonadophyceae</taxon>
        <taxon>Pyramimonadales</taxon>
        <taxon>Pyramimonadaceae</taxon>
        <taxon>Cymbomonas</taxon>
    </lineage>
</organism>
<sequence length="263" mass="28072">MDNSWDFFGDSFGDCKPSELPALPDGRQLLIQTGNFAECNVSALVWTGAISLCRWMLSAADEIRGKAVLELGTGTGACGLYAAALGARRVTLTDGGSPAGFSSLATASLNAEANRELWSTETEVAVTPYTWGEPFGAELGGYNLVIGSDLTAYSKEAHLALCSSLAEQLRKHSGGCRVVMSHYHRTHGIHAALPSGGDESLRDGTFENFIARAAEAGLTVRTFQEDWPSLLRLAASKNGDRSQICKPSYQTALENQQMRSGTC</sequence>
<protein>
    <submittedName>
        <fullName evidence="1">Uncharacterized protein</fullName>
    </submittedName>
</protein>
<reference evidence="1 2" key="1">
    <citation type="journal article" date="2015" name="Genome Biol. Evol.">
        <title>Comparative Genomics of a Bacterivorous Green Alga Reveals Evolutionary Causalities and Consequences of Phago-Mixotrophic Mode of Nutrition.</title>
        <authorList>
            <person name="Burns J.A."/>
            <person name="Paasch A."/>
            <person name="Narechania A."/>
            <person name="Kim E."/>
        </authorList>
    </citation>
    <scope>NUCLEOTIDE SEQUENCE [LARGE SCALE GENOMIC DNA]</scope>
    <source>
        <strain evidence="1 2">PLY_AMNH</strain>
    </source>
</reference>
<accession>A0AAE0BLL5</accession>
<dbReference type="PANTHER" id="PTHR14614">
    <property type="entry name" value="HEPATOCELLULAR CARCINOMA-ASSOCIATED ANTIGEN"/>
    <property type="match status" value="1"/>
</dbReference>
<evidence type="ECO:0000313" key="2">
    <source>
        <dbReference type="Proteomes" id="UP001190700"/>
    </source>
</evidence>
<dbReference type="InterPro" id="IPR029063">
    <property type="entry name" value="SAM-dependent_MTases_sf"/>
</dbReference>
<dbReference type="Gene3D" id="3.40.50.150">
    <property type="entry name" value="Vaccinia Virus protein VP39"/>
    <property type="match status" value="1"/>
</dbReference>
<dbReference type="EMBL" id="LGRX02034286">
    <property type="protein sequence ID" value="KAK3238244.1"/>
    <property type="molecule type" value="Genomic_DNA"/>
</dbReference>
<name>A0AAE0BLL5_9CHLO</name>
<gene>
    <name evidence="1" type="ORF">CYMTET_51732</name>
</gene>
<dbReference type="Pfam" id="PF10294">
    <property type="entry name" value="Methyltransf_16"/>
    <property type="match status" value="1"/>
</dbReference>
<proteinExistence type="predicted"/>
<dbReference type="Proteomes" id="UP001190700">
    <property type="component" value="Unassembled WGS sequence"/>
</dbReference>
<dbReference type="CDD" id="cd02440">
    <property type="entry name" value="AdoMet_MTases"/>
    <property type="match status" value="1"/>
</dbReference>
<dbReference type="InterPro" id="IPR019410">
    <property type="entry name" value="Methyltransf_16"/>
</dbReference>
<keyword evidence="2" id="KW-1185">Reference proteome</keyword>
<dbReference type="AlphaFoldDB" id="A0AAE0BLL5"/>
<dbReference type="SUPFAM" id="SSF53335">
    <property type="entry name" value="S-adenosyl-L-methionine-dependent methyltransferases"/>
    <property type="match status" value="1"/>
</dbReference>
<comment type="caution">
    <text evidence="1">The sequence shown here is derived from an EMBL/GenBank/DDBJ whole genome shotgun (WGS) entry which is preliminary data.</text>
</comment>